<keyword evidence="2 5" id="KW-0812">Transmembrane</keyword>
<evidence type="ECO:0000313" key="8">
    <source>
        <dbReference type="Proteomes" id="UP001164761"/>
    </source>
</evidence>
<keyword evidence="4 5" id="KW-0472">Membrane</keyword>
<dbReference type="EMBL" id="CP104067">
    <property type="protein sequence ID" value="WAH44487.1"/>
    <property type="molecule type" value="Genomic_DNA"/>
</dbReference>
<accession>A0ABY6ZNT4</accession>
<dbReference type="Pfam" id="PF04138">
    <property type="entry name" value="GtrA_DPMS_TM"/>
    <property type="match status" value="1"/>
</dbReference>
<organism evidence="7 8">
    <name type="scientific">Alicyclobacillus fastidiosus</name>
    <dbReference type="NCBI Taxonomy" id="392011"/>
    <lineage>
        <taxon>Bacteria</taxon>
        <taxon>Bacillati</taxon>
        <taxon>Bacillota</taxon>
        <taxon>Bacilli</taxon>
        <taxon>Bacillales</taxon>
        <taxon>Alicyclobacillaceae</taxon>
        <taxon>Alicyclobacillus</taxon>
    </lineage>
</organism>
<evidence type="ECO:0000256" key="1">
    <source>
        <dbReference type="ARBA" id="ARBA00004141"/>
    </source>
</evidence>
<dbReference type="Proteomes" id="UP001164761">
    <property type="component" value="Chromosome"/>
</dbReference>
<evidence type="ECO:0000313" key="7">
    <source>
        <dbReference type="EMBL" id="WAH44487.1"/>
    </source>
</evidence>
<comment type="subcellular location">
    <subcellularLocation>
        <location evidence="1">Membrane</location>
        <topology evidence="1">Multi-pass membrane protein</topology>
    </subcellularLocation>
</comment>
<evidence type="ECO:0000256" key="5">
    <source>
        <dbReference type="SAM" id="Phobius"/>
    </source>
</evidence>
<gene>
    <name evidence="7" type="ORF">NZD89_02790</name>
</gene>
<dbReference type="RefSeq" id="WP_268008375.1">
    <property type="nucleotide sequence ID" value="NZ_BSUT01000001.1"/>
</dbReference>
<name>A0ABY6ZNT4_9BACL</name>
<keyword evidence="3 5" id="KW-1133">Transmembrane helix</keyword>
<evidence type="ECO:0000256" key="2">
    <source>
        <dbReference type="ARBA" id="ARBA00022692"/>
    </source>
</evidence>
<protein>
    <submittedName>
        <fullName evidence="7">GtrA family protein</fullName>
    </submittedName>
</protein>
<feature type="transmembrane region" description="Helical" evidence="5">
    <location>
        <begin position="26"/>
        <end position="44"/>
    </location>
</feature>
<reference evidence="7" key="1">
    <citation type="submission" date="2022-08" db="EMBL/GenBank/DDBJ databases">
        <title>Alicyclobacillus fastidiosus DSM 17978, complete genome.</title>
        <authorList>
            <person name="Wang Q."/>
            <person name="Cai R."/>
            <person name="Wang Z."/>
        </authorList>
    </citation>
    <scope>NUCLEOTIDE SEQUENCE</scope>
    <source>
        <strain evidence="7">DSM 17978</strain>
    </source>
</reference>
<proteinExistence type="predicted"/>
<evidence type="ECO:0000256" key="3">
    <source>
        <dbReference type="ARBA" id="ARBA00022989"/>
    </source>
</evidence>
<sequence>MLILGELFGTDFGTTGSLRSSFIRPYLLSNLIGIVLATVWNYALNNIWTWKSRGESGVSIERKAITSVSTY</sequence>
<dbReference type="InterPro" id="IPR007267">
    <property type="entry name" value="GtrA_DPMS_TM"/>
</dbReference>
<evidence type="ECO:0000259" key="6">
    <source>
        <dbReference type="Pfam" id="PF04138"/>
    </source>
</evidence>
<evidence type="ECO:0000256" key="4">
    <source>
        <dbReference type="ARBA" id="ARBA00023136"/>
    </source>
</evidence>
<feature type="domain" description="GtrA/DPMS transmembrane" evidence="6">
    <location>
        <begin position="11"/>
        <end position="58"/>
    </location>
</feature>
<keyword evidence="8" id="KW-1185">Reference proteome</keyword>